<feature type="domain" description="Methanogenesis regulatory protein FilR1 middle" evidence="1">
    <location>
        <begin position="122"/>
        <end position="243"/>
    </location>
</feature>
<dbReference type="InterPro" id="IPR013561">
    <property type="entry name" value="FilR1_middle_dom"/>
</dbReference>
<dbReference type="Proteomes" id="UP000054323">
    <property type="component" value="Unassembled WGS sequence"/>
</dbReference>
<evidence type="ECO:0000259" key="1">
    <source>
        <dbReference type="Pfam" id="PF08350"/>
    </source>
</evidence>
<reference evidence="2" key="1">
    <citation type="journal article" date="2015" name="MBio">
        <title>Genome-resolved metagenomic analysis reveals roles for candidate phyla and other microbial community members in biogeochemical transformations in oil reservoirs.</title>
        <authorList>
            <person name="Hu P."/>
            <person name="Tom L."/>
            <person name="Singh A."/>
            <person name="Thomas B.C."/>
            <person name="Baker B.J."/>
            <person name="Piceno Y.M."/>
            <person name="Andersen G.L."/>
            <person name="Banfield J.F."/>
        </authorList>
    </citation>
    <scope>NUCLEOTIDE SEQUENCE [LARGE SCALE GENOMIC DNA]</scope>
    <source>
        <strain evidence="2">62_101</strain>
        <strain evidence="3">63_41</strain>
    </source>
</reference>
<proteinExistence type="predicted"/>
<evidence type="ECO:0000313" key="3">
    <source>
        <dbReference type="EMBL" id="KUL05533.1"/>
    </source>
</evidence>
<sequence>MKITDFMKIFSSERRIEVLDALLRQESKDEIKEHIPSSTYAFTVNHLKKVGFVREADGEVSLTDRGHANLVVFKRFKESIETLRMLYEVFPDHLIAFPDEFALRLCEIRDAGVIASEPSDILKPHRVFTDNLKNTREIYGVSPILFPDYTESFKTLAETVETISLVVTQGIFDIISTYPLGNYDNIEIYLTPESPRIAATVTDTFFSIGFFYKSGSYDFTRDLVATSPEAIKFGKDLILHYRMQSRRIV</sequence>
<accession>A0A117LRR7</accession>
<organism evidence="2 4">
    <name type="scientific">Methanoculleus marisnigri</name>
    <dbReference type="NCBI Taxonomy" id="2198"/>
    <lineage>
        <taxon>Archaea</taxon>
        <taxon>Methanobacteriati</taxon>
        <taxon>Methanobacteriota</taxon>
        <taxon>Stenosarchaea group</taxon>
        <taxon>Methanomicrobia</taxon>
        <taxon>Methanomicrobiales</taxon>
        <taxon>Methanomicrobiaceae</taxon>
        <taxon>Methanoculleus</taxon>
    </lineage>
</organism>
<protein>
    <recommendedName>
        <fullName evidence="1">Methanogenesis regulatory protein FilR1 middle domain-containing protein</fullName>
    </recommendedName>
</protein>
<gene>
    <name evidence="2" type="ORF">XD82_0200</name>
    <name evidence="3" type="ORF">XE10_0161</name>
</gene>
<evidence type="ECO:0000313" key="4">
    <source>
        <dbReference type="Proteomes" id="UP000054323"/>
    </source>
</evidence>
<dbReference type="EMBL" id="LGHE01000009">
    <property type="protein sequence ID" value="KUL05533.1"/>
    <property type="molecule type" value="Genomic_DNA"/>
</dbReference>
<dbReference type="EMBL" id="LGGD01000013">
    <property type="protein sequence ID" value="KUK63637.1"/>
    <property type="molecule type" value="Genomic_DNA"/>
</dbReference>
<reference evidence="4 5" key="2">
    <citation type="journal article" date="2015" name="MBio">
        <title>Genome-Resolved Metagenomic Analysis Reveals Roles for Candidate Phyla and Other Microbial Community Members in Biogeochemical Transformations in Oil Reservoirs.</title>
        <authorList>
            <person name="Hu P."/>
            <person name="Tom L."/>
            <person name="Singh A."/>
            <person name="Thomas B.C."/>
            <person name="Baker B.J."/>
            <person name="Piceno Y.M."/>
            <person name="Andersen G.L."/>
            <person name="Banfield J.F."/>
        </authorList>
    </citation>
    <scope>NUCLEOTIDE SEQUENCE [LARGE SCALE GENOMIC DNA]</scope>
</reference>
<dbReference type="PATRIC" id="fig|2198.3.peg.1960"/>
<dbReference type="Proteomes" id="UP000054598">
    <property type="component" value="Unassembled WGS sequence"/>
</dbReference>
<dbReference type="AlphaFoldDB" id="A0A117LRR7"/>
<comment type="caution">
    <text evidence="2">The sequence shown here is derived from an EMBL/GenBank/DDBJ whole genome shotgun (WGS) entry which is preliminary data.</text>
</comment>
<name>A0A117LRR7_9EURY</name>
<evidence type="ECO:0000313" key="2">
    <source>
        <dbReference type="EMBL" id="KUK63637.1"/>
    </source>
</evidence>
<evidence type="ECO:0000313" key="5">
    <source>
        <dbReference type="Proteomes" id="UP000054598"/>
    </source>
</evidence>
<dbReference type="Pfam" id="PF08350">
    <property type="entry name" value="FilR1_middle"/>
    <property type="match status" value="1"/>
</dbReference>